<organism evidence="4 6">
    <name type="scientific">Parabacteroides distasonis</name>
    <dbReference type="NCBI Taxonomy" id="823"/>
    <lineage>
        <taxon>Bacteria</taxon>
        <taxon>Pseudomonadati</taxon>
        <taxon>Bacteroidota</taxon>
        <taxon>Bacteroidia</taxon>
        <taxon>Bacteroidales</taxon>
        <taxon>Tannerellaceae</taxon>
        <taxon>Parabacteroides</taxon>
    </lineage>
</organism>
<dbReference type="CDD" id="cd07067">
    <property type="entry name" value="HP_PGM_like"/>
    <property type="match status" value="1"/>
</dbReference>
<dbReference type="EC" id="5.4.2.-" evidence="3"/>
<dbReference type="SUPFAM" id="SSF53254">
    <property type="entry name" value="Phosphoglycerate mutase-like"/>
    <property type="match status" value="1"/>
</dbReference>
<evidence type="ECO:0000313" key="5">
    <source>
        <dbReference type="Proteomes" id="UP000095455"/>
    </source>
</evidence>
<reference evidence="3 5" key="1">
    <citation type="submission" date="2015-09" db="EMBL/GenBank/DDBJ databases">
        <authorList>
            <consortium name="Pathogen Informatics"/>
        </authorList>
    </citation>
    <scope>NUCLEOTIDE SEQUENCE [LARGE SCALE GENOMIC DNA]</scope>
    <source>
        <strain evidence="3 5">2789STDY5608822</strain>
    </source>
</reference>
<proteinExistence type="predicted"/>
<dbReference type="OMA" id="KEIDYGP"/>
<evidence type="ECO:0000313" key="3">
    <source>
        <dbReference type="EMBL" id="CUO02866.1"/>
    </source>
</evidence>
<dbReference type="SMART" id="SM00855">
    <property type="entry name" value="PGAM"/>
    <property type="match status" value="1"/>
</dbReference>
<evidence type="ECO:0000313" key="6">
    <source>
        <dbReference type="Proteomes" id="UP000441358"/>
    </source>
</evidence>
<dbReference type="InterPro" id="IPR029033">
    <property type="entry name" value="His_PPase_superfam"/>
</dbReference>
<dbReference type="Pfam" id="PF00300">
    <property type="entry name" value="His_Phos_1"/>
    <property type="match status" value="1"/>
</dbReference>
<reference evidence="4 6" key="2">
    <citation type="journal article" date="2019" name="Nat. Med.">
        <title>A library of human gut bacterial isolates paired with longitudinal multiomics data enables mechanistic microbiome research.</title>
        <authorList>
            <person name="Poyet M."/>
            <person name="Groussin M."/>
            <person name="Gibbons S.M."/>
            <person name="Avila-Pacheco J."/>
            <person name="Jiang X."/>
            <person name="Kearney S.M."/>
            <person name="Perrotta A.R."/>
            <person name="Berdy B."/>
            <person name="Zhao S."/>
            <person name="Lieberman T.D."/>
            <person name="Swanson P.K."/>
            <person name="Smith M."/>
            <person name="Roesemann S."/>
            <person name="Alexander J.E."/>
            <person name="Rich S.A."/>
            <person name="Livny J."/>
            <person name="Vlamakis H."/>
            <person name="Clish C."/>
            <person name="Bullock K."/>
            <person name="Deik A."/>
            <person name="Scott J."/>
            <person name="Pierce K.A."/>
            <person name="Xavier R.J."/>
            <person name="Alm E.J."/>
        </authorList>
    </citation>
    <scope>NUCLEOTIDE SEQUENCE [LARGE SCALE GENOMIC DNA]</scope>
    <source>
        <strain evidence="4 6">BIOML-A32</strain>
    </source>
</reference>
<gene>
    <name evidence="3" type="primary">gpmA_2</name>
    <name evidence="3" type="ORF">ERS852380_01446</name>
    <name evidence="4" type="ORF">GKD66_09970</name>
</gene>
<evidence type="ECO:0000256" key="2">
    <source>
        <dbReference type="PIRSR" id="PIRSR613078-2"/>
    </source>
</evidence>
<protein>
    <submittedName>
        <fullName evidence="3">2,3-bisphosphoglycerate-dependent phosphoglycerate mutase</fullName>
        <ecNumber evidence="3">5.4.2.-</ecNumber>
    </submittedName>
    <submittedName>
        <fullName evidence="4">Histidine phosphatase family protein</fullName>
    </submittedName>
</protein>
<evidence type="ECO:0000313" key="4">
    <source>
        <dbReference type="EMBL" id="MRZ50539.1"/>
    </source>
</evidence>
<feature type="active site" description="Proton donor/acceptor" evidence="1">
    <location>
        <position position="89"/>
    </location>
</feature>
<dbReference type="EMBL" id="CYYK01000004">
    <property type="protein sequence ID" value="CUO02866.1"/>
    <property type="molecule type" value="Genomic_DNA"/>
</dbReference>
<feature type="binding site" evidence="2">
    <location>
        <position position="63"/>
    </location>
    <ligand>
        <name>substrate</name>
    </ligand>
</feature>
<dbReference type="GO" id="GO:0016853">
    <property type="term" value="F:isomerase activity"/>
    <property type="evidence" value="ECO:0007669"/>
    <property type="project" value="UniProtKB-KW"/>
</dbReference>
<sequence>MEKCRKLVIVRHGNTFRAGETPTRVGARTDLPLVEEERARSAGRYLREKGIVIDKVISAPLKRTLETANYILEEMNVDLPIIQDLRLKEIDYGPDENMVEDHVIKRLGSLYLEKEGMDRKDLTEDRIVESGLSVIAQWNEKAVVPLGWNVDVEKLISGWQDLAASIPDGETWLLVSSNGVMRFSPYILGNYEDFCATHDIKVPTGGVCIFDCVGDHWRCTDWGIKAYKLFK</sequence>
<dbReference type="Proteomes" id="UP000095455">
    <property type="component" value="Unassembled WGS sequence"/>
</dbReference>
<dbReference type="RefSeq" id="WP_011966920.1">
    <property type="nucleotide sequence ID" value="NZ_CABMKT010000001.1"/>
</dbReference>
<dbReference type="EMBL" id="WKMC01000006">
    <property type="protein sequence ID" value="MRZ50539.1"/>
    <property type="molecule type" value="Genomic_DNA"/>
</dbReference>
<name>A0A174BTJ1_PARDI</name>
<feature type="binding site" evidence="2">
    <location>
        <begin position="89"/>
        <end position="92"/>
    </location>
    <ligand>
        <name>substrate</name>
    </ligand>
</feature>
<keyword evidence="3" id="KW-0413">Isomerase</keyword>
<dbReference type="InterPro" id="IPR013078">
    <property type="entry name" value="His_Pase_superF_clade-1"/>
</dbReference>
<feature type="active site" description="Tele-phosphohistidine intermediate" evidence="1">
    <location>
        <position position="12"/>
    </location>
</feature>
<comment type="caution">
    <text evidence="4">The sequence shown here is derived from an EMBL/GenBank/DDBJ whole genome shotgun (WGS) entry which is preliminary data.</text>
</comment>
<evidence type="ECO:0000256" key="1">
    <source>
        <dbReference type="PIRSR" id="PIRSR613078-1"/>
    </source>
</evidence>
<dbReference type="Proteomes" id="UP000441358">
    <property type="component" value="Unassembled WGS sequence"/>
</dbReference>
<dbReference type="AlphaFoldDB" id="A0A174BTJ1"/>
<dbReference type="Gene3D" id="3.40.50.1240">
    <property type="entry name" value="Phosphoglycerate mutase-like"/>
    <property type="match status" value="1"/>
</dbReference>
<accession>A0A174BTJ1</accession>